<sequence length="757" mass="84031">MPRRPKGPKSGPPKRAGLPGRDEILEFIKTSPTKVGKREIARAFDVRGPDRMEFNRLLASMAEDGMLSGDRKSLRQKGGLPPVTILEVTGRDEQGDLIAKPAVWEEEGERPEVLITPRKARGPEVDIEASIGVGDRVLARINEIDDPSAGYRFEAFPIKRLPREKRRLIGIYRAARRGGGTIEPVDRKQLRSWSLAPGDEGPAKDGDLVRFDLAKKGRMQVPQARVLEALGNPNDQRQISLIAVHAHGIPDDFPESVITESEALTEPTLSGRTDLRGVPLVTIDPPDARDHDDAVYAEPDADAGNPGGWVVLVAIADVSHFVRPGSKLDREAQMRGNSVYFPDRVVPMLPERISNNLCSLREGENRACLVVRMIFDKNGSKRSHTFMRAMMRSAAKLSYQEAQAAIDGRPSDKAGPLLDRVLRPLWAAYDVLAAARDKRQPLDLDLPERKILLDDRGRVANIVTPERLTAHRLIEEFMIQANVAAAEQLEQKKTPVVYRIHDQSSKEKLASLREFLDTLGMKLPQASTLKPEHFNGILQRAKTLPVADLVNEVVLRSQSQAEYNIDNIGHFGLNLRRYAHFTSPIRRYADLLVHRALVKALKFGEGGLEDFEIGRLREVAQQISDAERRAMAAERETADRLIAAHLADRVGATFTGRIAGVTRSGLFVRLKDTGADGFVPVSSLTNDFYNHVEAHHALVGKRTGETFRLGDTVEVKLVEAIPSAGALRFEMLTEGKKGRVAAPQPGFKGKFRNRRRR</sequence>
<evidence type="ECO:0000256" key="7">
    <source>
        <dbReference type="HAMAP-Rule" id="MF_01895"/>
    </source>
</evidence>
<name>A0A6I3KFT3_9HYPH</name>
<dbReference type="GO" id="GO:0005829">
    <property type="term" value="C:cytosol"/>
    <property type="evidence" value="ECO:0007669"/>
    <property type="project" value="TreeGrafter"/>
</dbReference>
<dbReference type="InterPro" id="IPR004476">
    <property type="entry name" value="RNase_II/RNase_R"/>
</dbReference>
<evidence type="ECO:0000256" key="2">
    <source>
        <dbReference type="ARBA" id="ARBA00022490"/>
    </source>
</evidence>
<keyword evidence="5 7" id="KW-0269">Exonuclease</keyword>
<gene>
    <name evidence="7 10" type="primary">rnr</name>
    <name evidence="10" type="ORF">GIW81_05385</name>
</gene>
<evidence type="ECO:0000256" key="4">
    <source>
        <dbReference type="ARBA" id="ARBA00022801"/>
    </source>
</evidence>
<dbReference type="GO" id="GO:0006402">
    <property type="term" value="P:mRNA catabolic process"/>
    <property type="evidence" value="ECO:0007669"/>
    <property type="project" value="TreeGrafter"/>
</dbReference>
<dbReference type="HAMAP" id="MF_01895">
    <property type="entry name" value="RNase_R"/>
    <property type="match status" value="1"/>
</dbReference>
<dbReference type="PANTHER" id="PTHR23355:SF9">
    <property type="entry name" value="DIS3-LIKE EXONUCLEASE 2"/>
    <property type="match status" value="1"/>
</dbReference>
<feature type="region of interest" description="Disordered" evidence="8">
    <location>
        <begin position="1"/>
        <end position="21"/>
    </location>
</feature>
<evidence type="ECO:0000256" key="8">
    <source>
        <dbReference type="SAM" id="MobiDB-lite"/>
    </source>
</evidence>
<dbReference type="InterPro" id="IPR012340">
    <property type="entry name" value="NA-bd_OB-fold"/>
</dbReference>
<keyword evidence="11" id="KW-1185">Reference proteome</keyword>
<dbReference type="NCBIfam" id="TIGR02063">
    <property type="entry name" value="RNase_R"/>
    <property type="match status" value="1"/>
</dbReference>
<organism evidence="10 11">
    <name type="scientific">Hyphomicrobium album</name>
    <dbReference type="NCBI Taxonomy" id="2665159"/>
    <lineage>
        <taxon>Bacteria</taxon>
        <taxon>Pseudomonadati</taxon>
        <taxon>Pseudomonadota</taxon>
        <taxon>Alphaproteobacteria</taxon>
        <taxon>Hyphomicrobiales</taxon>
        <taxon>Hyphomicrobiaceae</taxon>
        <taxon>Hyphomicrobium</taxon>
    </lineage>
</organism>
<dbReference type="RefSeq" id="WP_154738273.1">
    <property type="nucleotide sequence ID" value="NZ_WMBQ01000001.1"/>
</dbReference>
<comment type="subcellular location">
    <subcellularLocation>
        <location evidence="7">Cytoplasm</location>
    </subcellularLocation>
</comment>
<dbReference type="InterPro" id="IPR001900">
    <property type="entry name" value="RNase_II/R"/>
</dbReference>
<dbReference type="NCBIfam" id="TIGR00358">
    <property type="entry name" value="3_prime_RNase"/>
    <property type="match status" value="1"/>
</dbReference>
<protein>
    <recommendedName>
        <fullName evidence="7">Ribonuclease R</fullName>
        <shortName evidence="7">RNase R</shortName>
        <ecNumber evidence="7">3.1.13.1</ecNumber>
    </recommendedName>
</protein>
<dbReference type="Pfam" id="PF00773">
    <property type="entry name" value="RNB"/>
    <property type="match status" value="1"/>
</dbReference>
<keyword evidence="2 7" id="KW-0963">Cytoplasm</keyword>
<dbReference type="SMART" id="SM00316">
    <property type="entry name" value="S1"/>
    <property type="match status" value="1"/>
</dbReference>
<proteinExistence type="inferred from homology"/>
<dbReference type="SUPFAM" id="SSF50249">
    <property type="entry name" value="Nucleic acid-binding proteins"/>
    <property type="match status" value="2"/>
</dbReference>
<dbReference type="InterPro" id="IPR040476">
    <property type="entry name" value="CSD2"/>
</dbReference>
<dbReference type="PROSITE" id="PS01175">
    <property type="entry name" value="RIBONUCLEASE_II"/>
    <property type="match status" value="1"/>
</dbReference>
<dbReference type="EC" id="3.1.13.1" evidence="7"/>
<dbReference type="CDD" id="cd04471">
    <property type="entry name" value="S1_RNase_R"/>
    <property type="match status" value="1"/>
</dbReference>
<dbReference type="GO" id="GO:0003723">
    <property type="term" value="F:RNA binding"/>
    <property type="evidence" value="ECO:0007669"/>
    <property type="project" value="UniProtKB-UniRule"/>
</dbReference>
<feature type="domain" description="S1 motif" evidence="9">
    <location>
        <begin position="651"/>
        <end position="732"/>
    </location>
</feature>
<comment type="catalytic activity">
    <reaction evidence="1 7">
        <text>Exonucleolytic cleavage in the 3'- to 5'-direction to yield nucleoside 5'-phosphates.</text>
        <dbReference type="EC" id="3.1.13.1"/>
    </reaction>
</comment>
<keyword evidence="3 7" id="KW-0540">Nuclease</keyword>
<dbReference type="EMBL" id="WMBQ01000001">
    <property type="protein sequence ID" value="MTD93764.1"/>
    <property type="molecule type" value="Genomic_DNA"/>
</dbReference>
<dbReference type="InterPro" id="IPR022966">
    <property type="entry name" value="RNase_II/R_CS"/>
</dbReference>
<dbReference type="PROSITE" id="PS50126">
    <property type="entry name" value="S1"/>
    <property type="match status" value="1"/>
</dbReference>
<reference evidence="10 11" key="1">
    <citation type="submission" date="2019-11" db="EMBL/GenBank/DDBJ databases">
        <title>Identification of a novel strain.</title>
        <authorList>
            <person name="Xu Q."/>
            <person name="Wang G."/>
        </authorList>
    </citation>
    <scope>NUCLEOTIDE SEQUENCE [LARGE SCALE GENOMIC DNA]</scope>
    <source>
        <strain evidence="11">xq</strain>
    </source>
</reference>
<evidence type="ECO:0000256" key="6">
    <source>
        <dbReference type="ARBA" id="ARBA00022884"/>
    </source>
</evidence>
<dbReference type="InterPro" id="IPR003029">
    <property type="entry name" value="S1_domain"/>
</dbReference>
<dbReference type="Gene3D" id="2.40.50.140">
    <property type="entry name" value="Nucleic acid-binding proteins"/>
    <property type="match status" value="1"/>
</dbReference>
<dbReference type="InterPro" id="IPR011805">
    <property type="entry name" value="RNase_R"/>
</dbReference>
<dbReference type="Pfam" id="PF17876">
    <property type="entry name" value="CSD2"/>
    <property type="match status" value="1"/>
</dbReference>
<dbReference type="InterPro" id="IPR050180">
    <property type="entry name" value="RNR_Ribonuclease"/>
</dbReference>
<evidence type="ECO:0000259" key="9">
    <source>
        <dbReference type="PROSITE" id="PS50126"/>
    </source>
</evidence>
<dbReference type="PANTHER" id="PTHR23355">
    <property type="entry name" value="RIBONUCLEASE"/>
    <property type="match status" value="1"/>
</dbReference>
<dbReference type="Proteomes" id="UP000440694">
    <property type="component" value="Unassembled WGS sequence"/>
</dbReference>
<comment type="similarity">
    <text evidence="7">Belongs to the RNR ribonuclease family. RNase R subfamily.</text>
</comment>
<dbReference type="Pfam" id="PF00575">
    <property type="entry name" value="S1"/>
    <property type="match status" value="1"/>
</dbReference>
<evidence type="ECO:0000256" key="1">
    <source>
        <dbReference type="ARBA" id="ARBA00001849"/>
    </source>
</evidence>
<dbReference type="GO" id="GO:0008859">
    <property type="term" value="F:exoribonuclease II activity"/>
    <property type="evidence" value="ECO:0007669"/>
    <property type="project" value="UniProtKB-UniRule"/>
</dbReference>
<evidence type="ECO:0000313" key="11">
    <source>
        <dbReference type="Proteomes" id="UP000440694"/>
    </source>
</evidence>
<dbReference type="AlphaFoldDB" id="A0A6I3KFT3"/>
<keyword evidence="4 7" id="KW-0378">Hydrolase</keyword>
<dbReference type="SMART" id="SM00955">
    <property type="entry name" value="RNB"/>
    <property type="match status" value="1"/>
</dbReference>
<accession>A0A6I3KFT3</accession>
<comment type="function">
    <text evidence="7">3'-5' exoribonuclease that releases 5'-nucleoside monophosphates and is involved in maturation of structured RNAs.</text>
</comment>
<evidence type="ECO:0000256" key="5">
    <source>
        <dbReference type="ARBA" id="ARBA00022839"/>
    </source>
</evidence>
<keyword evidence="6 7" id="KW-0694">RNA-binding</keyword>
<comment type="caution">
    <text evidence="10">The sequence shown here is derived from an EMBL/GenBank/DDBJ whole genome shotgun (WGS) entry which is preliminary data.</text>
</comment>
<evidence type="ECO:0000256" key="3">
    <source>
        <dbReference type="ARBA" id="ARBA00022722"/>
    </source>
</evidence>
<evidence type="ECO:0000313" key="10">
    <source>
        <dbReference type="EMBL" id="MTD93764.1"/>
    </source>
</evidence>